<feature type="compositionally biased region" description="Basic and acidic residues" evidence="1">
    <location>
        <begin position="100"/>
        <end position="121"/>
    </location>
</feature>
<feature type="region of interest" description="Disordered" evidence="1">
    <location>
        <begin position="50"/>
        <end position="134"/>
    </location>
</feature>
<evidence type="ECO:0000313" key="3">
    <source>
        <dbReference type="EMBL" id="TFC10987.1"/>
    </source>
</evidence>
<proteinExistence type="predicted"/>
<name>A0A4R8WLU5_9MICO</name>
<feature type="compositionally biased region" description="Gly residues" evidence="1">
    <location>
        <begin position="20"/>
        <end position="31"/>
    </location>
</feature>
<reference evidence="3 4" key="1">
    <citation type="submission" date="2019-03" db="EMBL/GenBank/DDBJ databases">
        <title>Genomics of glacier-inhabiting Cryobacterium strains.</title>
        <authorList>
            <person name="Liu Q."/>
            <person name="Xin Y.-H."/>
        </authorList>
    </citation>
    <scope>NUCLEOTIDE SEQUENCE [LARGE SCALE GENOMIC DNA]</scope>
    <source>
        <strain evidence="3 4">MDT1-3</strain>
    </source>
</reference>
<dbReference type="EMBL" id="SOFP01000072">
    <property type="protein sequence ID" value="TFC10987.1"/>
    <property type="molecule type" value="Genomic_DNA"/>
</dbReference>
<keyword evidence="3" id="KW-0966">Cell projection</keyword>
<dbReference type="RefSeq" id="WP_134568772.1">
    <property type="nucleotide sequence ID" value="NZ_SOFP01000072.1"/>
</dbReference>
<protein>
    <submittedName>
        <fullName evidence="3">Flagellar hook-length control protein FliK</fullName>
    </submittedName>
</protein>
<keyword evidence="3" id="KW-0282">Flagellum</keyword>
<dbReference type="OrthoDB" id="5149615at2"/>
<feature type="region of interest" description="Disordered" evidence="1">
    <location>
        <begin position="314"/>
        <end position="334"/>
    </location>
</feature>
<evidence type="ECO:0000259" key="2">
    <source>
        <dbReference type="Pfam" id="PF02120"/>
    </source>
</evidence>
<dbReference type="Gene3D" id="3.30.750.140">
    <property type="match status" value="1"/>
</dbReference>
<feature type="region of interest" description="Disordered" evidence="1">
    <location>
        <begin position="199"/>
        <end position="227"/>
    </location>
</feature>
<feature type="domain" description="Flagellar hook-length control protein-like C-terminal" evidence="2">
    <location>
        <begin position="434"/>
        <end position="494"/>
    </location>
</feature>
<dbReference type="AlphaFoldDB" id="A0A4R8WLU5"/>
<dbReference type="CDD" id="cd17470">
    <property type="entry name" value="T3SS_Flik_C"/>
    <property type="match status" value="1"/>
</dbReference>
<evidence type="ECO:0000313" key="4">
    <source>
        <dbReference type="Proteomes" id="UP000298412"/>
    </source>
</evidence>
<feature type="compositionally biased region" description="Basic and acidic residues" evidence="1">
    <location>
        <begin position="68"/>
        <end position="82"/>
    </location>
</feature>
<organism evidence="3 4">
    <name type="scientific">Cryobacterium algoritolerans</name>
    <dbReference type="NCBI Taxonomy" id="1259184"/>
    <lineage>
        <taxon>Bacteria</taxon>
        <taxon>Bacillati</taxon>
        <taxon>Actinomycetota</taxon>
        <taxon>Actinomycetes</taxon>
        <taxon>Micrococcales</taxon>
        <taxon>Microbacteriaceae</taxon>
        <taxon>Cryobacterium</taxon>
    </lineage>
</organism>
<comment type="caution">
    <text evidence="3">The sequence shown here is derived from an EMBL/GenBank/DDBJ whole genome shotgun (WGS) entry which is preliminary data.</text>
</comment>
<feature type="compositionally biased region" description="Polar residues" evidence="1">
    <location>
        <begin position="199"/>
        <end position="224"/>
    </location>
</feature>
<feature type="region of interest" description="Disordered" evidence="1">
    <location>
        <begin position="155"/>
        <end position="179"/>
    </location>
</feature>
<feature type="compositionally biased region" description="Low complexity" evidence="1">
    <location>
        <begin position="1"/>
        <end position="19"/>
    </location>
</feature>
<feature type="region of interest" description="Disordered" evidence="1">
    <location>
        <begin position="1"/>
        <end position="31"/>
    </location>
</feature>
<evidence type="ECO:0000256" key="1">
    <source>
        <dbReference type="SAM" id="MobiDB-lite"/>
    </source>
</evidence>
<gene>
    <name evidence="3" type="ORF">E3O19_14570</name>
</gene>
<dbReference type="InterPro" id="IPR038610">
    <property type="entry name" value="FliK-like_C_sf"/>
</dbReference>
<dbReference type="Proteomes" id="UP000298412">
    <property type="component" value="Unassembled WGS sequence"/>
</dbReference>
<keyword evidence="3" id="KW-0969">Cilium</keyword>
<dbReference type="InterPro" id="IPR021136">
    <property type="entry name" value="Flagellar_hook_control-like_C"/>
</dbReference>
<dbReference type="Pfam" id="PF02120">
    <property type="entry name" value="Flg_hook"/>
    <property type="match status" value="1"/>
</dbReference>
<keyword evidence="4" id="KW-1185">Reference proteome</keyword>
<feature type="compositionally biased region" description="Basic and acidic residues" evidence="1">
    <location>
        <begin position="512"/>
        <end position="537"/>
    </location>
</feature>
<sequence>MNSALLRSAAPAVSPPSSRGQGGTTSGAGAAAGAGAFASIMQGTLDARDGVASRGARYEPATNAAPDRSADRPVERPVERTPNRTANPASPAQRPQPDAGKPDAGKPDAGKPDAGKPDAGKPIHRGRADAAAAPMPSTIAPASFVTLAPVSAPLPVAAGTQAPSDEAGSPDTPDDSALVVTTTVPAMPATAAGLDLSAQSRPAGTMSDGTASNNAGSDNAGSDNAESDKAEVVGACAATPVGDAGASAAAAAAAVPASASVAVAGAVPALRTAAEPTSTAAATETAETAGVDAAAGSTAARTIDATATGVGTAAPGTSAGAPTGPAAQNGSPAATGMATGTTALSGLVPVRTAADFGAAVAGAAARIDTEAAAPVDKAAAPGTVAVPAGSVVTPAPTVTPAAAAAAPAPAAAVPTVPLAAQVARPLFNLAGAVNGDHVLTISVSPDNLGPVTVRAHVNGDNIRVELFAPTDLARDALRAILPDLRRDLSGGGLPAHLDLSANDSPSDPSANRQDRQQPDARTERGRGAGEAAPERFRAPVFGSTHTIDILA</sequence>
<feature type="compositionally biased region" description="Polar residues" evidence="1">
    <location>
        <begin position="501"/>
        <end position="511"/>
    </location>
</feature>
<accession>A0A4R8WLU5</accession>
<feature type="region of interest" description="Disordered" evidence="1">
    <location>
        <begin position="495"/>
        <end position="538"/>
    </location>
</feature>